<accession>X0Y061</accession>
<reference evidence="2" key="1">
    <citation type="journal article" date="2014" name="Front. Microbiol.">
        <title>High frequency of phylogenetically diverse reductive dehalogenase-homologous genes in deep subseafloor sedimentary metagenomes.</title>
        <authorList>
            <person name="Kawai M."/>
            <person name="Futagami T."/>
            <person name="Toyoda A."/>
            <person name="Takaki Y."/>
            <person name="Nishi S."/>
            <person name="Hori S."/>
            <person name="Arai W."/>
            <person name="Tsubouchi T."/>
            <person name="Morono Y."/>
            <person name="Uchiyama I."/>
            <person name="Ito T."/>
            <person name="Fujiyama A."/>
            <person name="Inagaki F."/>
            <person name="Takami H."/>
        </authorList>
    </citation>
    <scope>NUCLEOTIDE SEQUENCE</scope>
    <source>
        <strain evidence="2">Expedition CK06-06</strain>
    </source>
</reference>
<feature type="non-terminal residue" evidence="2">
    <location>
        <position position="1"/>
    </location>
</feature>
<gene>
    <name evidence="2" type="ORF">S01H1_85671</name>
</gene>
<dbReference type="AlphaFoldDB" id="X0Y061"/>
<evidence type="ECO:0000256" key="1">
    <source>
        <dbReference type="SAM" id="MobiDB-lite"/>
    </source>
</evidence>
<organism evidence="2">
    <name type="scientific">marine sediment metagenome</name>
    <dbReference type="NCBI Taxonomy" id="412755"/>
    <lineage>
        <taxon>unclassified sequences</taxon>
        <taxon>metagenomes</taxon>
        <taxon>ecological metagenomes</taxon>
    </lineage>
</organism>
<sequence length="36" mass="3998">SFLRKQESRPVPAQAGTCSRVGGKPLKTDTYEITFK</sequence>
<proteinExistence type="predicted"/>
<dbReference type="EMBL" id="BARS01058937">
    <property type="protein sequence ID" value="GAG42193.1"/>
    <property type="molecule type" value="Genomic_DNA"/>
</dbReference>
<feature type="region of interest" description="Disordered" evidence="1">
    <location>
        <begin position="1"/>
        <end position="22"/>
    </location>
</feature>
<protein>
    <submittedName>
        <fullName evidence="2">Uncharacterized protein</fullName>
    </submittedName>
</protein>
<evidence type="ECO:0000313" key="2">
    <source>
        <dbReference type="EMBL" id="GAG42193.1"/>
    </source>
</evidence>
<comment type="caution">
    <text evidence="2">The sequence shown here is derived from an EMBL/GenBank/DDBJ whole genome shotgun (WGS) entry which is preliminary data.</text>
</comment>
<name>X0Y061_9ZZZZ</name>